<sequence>MDDFLCNVCLTHLFSENKKNCSQKKKKEKAKQ</sequence>
<accession>A0A0E9VRZ1</accession>
<dbReference type="EMBL" id="GBXM01027756">
    <property type="protein sequence ID" value="JAH80821.1"/>
    <property type="molecule type" value="Transcribed_RNA"/>
</dbReference>
<name>A0A0E9VRZ1_ANGAN</name>
<proteinExistence type="predicted"/>
<reference evidence="1" key="1">
    <citation type="submission" date="2014-11" db="EMBL/GenBank/DDBJ databases">
        <authorList>
            <person name="Amaro Gonzalez C."/>
        </authorList>
    </citation>
    <scope>NUCLEOTIDE SEQUENCE</scope>
</reference>
<reference evidence="1" key="2">
    <citation type="journal article" date="2015" name="Fish Shellfish Immunol.">
        <title>Early steps in the European eel (Anguilla anguilla)-Vibrio vulnificus interaction in the gills: Role of the RtxA13 toxin.</title>
        <authorList>
            <person name="Callol A."/>
            <person name="Pajuelo D."/>
            <person name="Ebbesson L."/>
            <person name="Teles M."/>
            <person name="MacKenzie S."/>
            <person name="Amaro C."/>
        </authorList>
    </citation>
    <scope>NUCLEOTIDE SEQUENCE</scope>
</reference>
<evidence type="ECO:0000313" key="1">
    <source>
        <dbReference type="EMBL" id="JAH80821.1"/>
    </source>
</evidence>
<protein>
    <submittedName>
        <fullName evidence="1">Uncharacterized protein</fullName>
    </submittedName>
</protein>
<dbReference type="AlphaFoldDB" id="A0A0E9VRZ1"/>
<organism evidence="1">
    <name type="scientific">Anguilla anguilla</name>
    <name type="common">European freshwater eel</name>
    <name type="synonym">Muraena anguilla</name>
    <dbReference type="NCBI Taxonomy" id="7936"/>
    <lineage>
        <taxon>Eukaryota</taxon>
        <taxon>Metazoa</taxon>
        <taxon>Chordata</taxon>
        <taxon>Craniata</taxon>
        <taxon>Vertebrata</taxon>
        <taxon>Euteleostomi</taxon>
        <taxon>Actinopterygii</taxon>
        <taxon>Neopterygii</taxon>
        <taxon>Teleostei</taxon>
        <taxon>Anguilliformes</taxon>
        <taxon>Anguillidae</taxon>
        <taxon>Anguilla</taxon>
    </lineage>
</organism>